<dbReference type="EMBL" id="SLWN01000017">
    <property type="protein sequence ID" value="TCO17615.1"/>
    <property type="molecule type" value="Genomic_DNA"/>
</dbReference>
<gene>
    <name evidence="2" type="ORF">EV652_11768</name>
</gene>
<reference evidence="2 3" key="1">
    <citation type="journal article" date="2015" name="Stand. Genomic Sci.">
        <title>Genomic Encyclopedia of Bacterial and Archaeal Type Strains, Phase III: the genomes of soil and plant-associated and newly described type strains.</title>
        <authorList>
            <person name="Whitman W.B."/>
            <person name="Woyke T."/>
            <person name="Klenk H.P."/>
            <person name="Zhou Y."/>
            <person name="Lilburn T.G."/>
            <person name="Beck B.J."/>
            <person name="De Vos P."/>
            <person name="Vandamme P."/>
            <person name="Eisen J.A."/>
            <person name="Garrity G."/>
            <person name="Hugenholtz P."/>
            <person name="Kyrpides N.C."/>
        </authorList>
    </citation>
    <scope>NUCLEOTIDE SEQUENCE [LARGE SCALE GENOMIC DNA]</scope>
    <source>
        <strain evidence="2 3">VKM Ac-2572</strain>
    </source>
</reference>
<accession>A0A4R2H2P6</accession>
<dbReference type="RefSeq" id="WP_132214381.1">
    <property type="nucleotide sequence ID" value="NZ_SLWN01000017.1"/>
</dbReference>
<sequence length="231" mass="24341">MARLTDEDLERLLRETFADKEDLLDSLPQATKPRRPIAPILLAAATVLVVLGGILYGVNRGAEVEPTPPVASSSTTDDADIWAAAIVAITQRSGQPAGLQSLYVAKRAPGADDANQEAARTFSTAERNRISAQVIKDAGIQVGWLGTGATTAQCIRTLARVSVGEVVDKGDHKEVRTSIAYNCGSHYTVTYRIEKRDDSWTVTGIVGVPEGAVPSSCPVSGKTPASPEAGC</sequence>
<keyword evidence="3" id="KW-1185">Reference proteome</keyword>
<evidence type="ECO:0000256" key="1">
    <source>
        <dbReference type="SAM" id="Phobius"/>
    </source>
</evidence>
<evidence type="ECO:0000313" key="2">
    <source>
        <dbReference type="EMBL" id="TCO17615.1"/>
    </source>
</evidence>
<evidence type="ECO:0000313" key="3">
    <source>
        <dbReference type="Proteomes" id="UP000294508"/>
    </source>
</evidence>
<dbReference type="Proteomes" id="UP000294508">
    <property type="component" value="Unassembled WGS sequence"/>
</dbReference>
<name>A0A4R2H2P6_9ACTN</name>
<dbReference type="OrthoDB" id="3831558at2"/>
<dbReference type="AlphaFoldDB" id="A0A4R2H2P6"/>
<keyword evidence="1" id="KW-1133">Transmembrane helix</keyword>
<feature type="transmembrane region" description="Helical" evidence="1">
    <location>
        <begin position="37"/>
        <end position="58"/>
    </location>
</feature>
<keyword evidence="1" id="KW-0472">Membrane</keyword>
<keyword evidence="1" id="KW-0812">Transmembrane</keyword>
<proteinExistence type="predicted"/>
<protein>
    <submittedName>
        <fullName evidence="2">Uncharacterized protein</fullName>
    </submittedName>
</protein>
<organism evidence="2 3">
    <name type="scientific">Kribbella steppae</name>
    <dbReference type="NCBI Taxonomy" id="2512223"/>
    <lineage>
        <taxon>Bacteria</taxon>
        <taxon>Bacillati</taxon>
        <taxon>Actinomycetota</taxon>
        <taxon>Actinomycetes</taxon>
        <taxon>Propionibacteriales</taxon>
        <taxon>Kribbellaceae</taxon>
        <taxon>Kribbella</taxon>
    </lineage>
</organism>
<comment type="caution">
    <text evidence="2">The sequence shown here is derived from an EMBL/GenBank/DDBJ whole genome shotgun (WGS) entry which is preliminary data.</text>
</comment>